<feature type="domain" description="HTH cro/C1-type" evidence="1">
    <location>
        <begin position="13"/>
        <end position="67"/>
    </location>
</feature>
<dbReference type="AlphaFoldDB" id="A0AB33AE90"/>
<dbReference type="KEGG" id="mabb:MASS_3406"/>
<protein>
    <submittedName>
        <fullName evidence="2">Helix-turn-helix family protein</fullName>
    </submittedName>
</protein>
<dbReference type="EMBL" id="CP004374">
    <property type="protein sequence ID" value="AGM30008.1"/>
    <property type="molecule type" value="Genomic_DNA"/>
</dbReference>
<dbReference type="RefSeq" id="WP_005102949.1">
    <property type="nucleotide sequence ID" value="NC_021282.1"/>
</dbReference>
<name>A0AB33AE90_9MYCO</name>
<reference evidence="2 3" key="1">
    <citation type="journal article" date="2013" name="Genome Announc.">
        <title>Complete Genome Sequence of Mycobacterium massiliense Clinical Strain Asan 50594, Belonging to the Type II Genotype.</title>
        <authorList>
            <person name="Kim B.J."/>
            <person name="Kim B.R."/>
            <person name="Hong S.H."/>
            <person name="Seok S.H."/>
            <person name="Kook Y.H."/>
            <person name="Kim B.J."/>
        </authorList>
    </citation>
    <scope>NUCLEOTIDE SEQUENCE [LARGE SCALE GENOMIC DNA]</scope>
    <source>
        <strain evidence="2 3">50594</strain>
    </source>
</reference>
<dbReference type="SUPFAM" id="SSF47413">
    <property type="entry name" value="lambda repressor-like DNA-binding domains"/>
    <property type="match status" value="1"/>
</dbReference>
<dbReference type="CDD" id="cd00093">
    <property type="entry name" value="HTH_XRE"/>
    <property type="match status" value="1"/>
</dbReference>
<organism evidence="2 3">
    <name type="scientific">Mycobacteroides abscessus subsp. bolletii 50594</name>
    <dbReference type="NCBI Taxonomy" id="1303024"/>
    <lineage>
        <taxon>Bacteria</taxon>
        <taxon>Bacillati</taxon>
        <taxon>Actinomycetota</taxon>
        <taxon>Actinomycetes</taxon>
        <taxon>Mycobacteriales</taxon>
        <taxon>Mycobacteriaceae</taxon>
        <taxon>Mycobacteroides</taxon>
        <taxon>Mycobacteroides abscessus</taxon>
    </lineage>
</organism>
<dbReference type="Proteomes" id="UP000013961">
    <property type="component" value="Chromosome"/>
</dbReference>
<dbReference type="SMART" id="SM00530">
    <property type="entry name" value="HTH_XRE"/>
    <property type="match status" value="1"/>
</dbReference>
<proteinExistence type="predicted"/>
<dbReference type="Pfam" id="PF13560">
    <property type="entry name" value="HTH_31"/>
    <property type="match status" value="1"/>
</dbReference>
<evidence type="ECO:0000313" key="2">
    <source>
        <dbReference type="EMBL" id="AGM30008.1"/>
    </source>
</evidence>
<dbReference type="Gene3D" id="1.10.260.40">
    <property type="entry name" value="lambda repressor-like DNA-binding domains"/>
    <property type="match status" value="1"/>
</dbReference>
<evidence type="ECO:0000313" key="3">
    <source>
        <dbReference type="Proteomes" id="UP000013961"/>
    </source>
</evidence>
<dbReference type="PROSITE" id="PS50943">
    <property type="entry name" value="HTH_CROC1"/>
    <property type="match status" value="1"/>
</dbReference>
<dbReference type="InterPro" id="IPR001387">
    <property type="entry name" value="Cro/C1-type_HTH"/>
</dbReference>
<accession>A0AB33AE90</accession>
<evidence type="ECO:0000259" key="1">
    <source>
        <dbReference type="PROSITE" id="PS50943"/>
    </source>
</evidence>
<gene>
    <name evidence="2" type="ORF">MASS_3406</name>
</gene>
<sequence length="78" mass="8524">MVTDDPERIGATIKALRDANRWKQVDLAAAVDRSRSHLSNIESGRKHCTLELARDIAKALRVPLAAITTAYGVEEIGP</sequence>
<dbReference type="InterPro" id="IPR010982">
    <property type="entry name" value="Lambda_DNA-bd_dom_sf"/>
</dbReference>
<dbReference type="GO" id="GO:0003677">
    <property type="term" value="F:DNA binding"/>
    <property type="evidence" value="ECO:0007669"/>
    <property type="project" value="InterPro"/>
</dbReference>